<accession>A0A0E3PZE7</accession>
<organism evidence="2 3">
    <name type="scientific">Methanosarcina mazei WWM610</name>
    <dbReference type="NCBI Taxonomy" id="1434117"/>
    <lineage>
        <taxon>Archaea</taxon>
        <taxon>Methanobacteriati</taxon>
        <taxon>Methanobacteriota</taxon>
        <taxon>Stenosarchaea group</taxon>
        <taxon>Methanomicrobia</taxon>
        <taxon>Methanosarcinales</taxon>
        <taxon>Methanosarcinaceae</taxon>
        <taxon>Methanosarcina</taxon>
    </lineage>
</organism>
<evidence type="ECO:0000313" key="2">
    <source>
        <dbReference type="EMBL" id="AKB41280.1"/>
    </source>
</evidence>
<reference evidence="2 3" key="1">
    <citation type="submission" date="2014-07" db="EMBL/GenBank/DDBJ databases">
        <title>Methanogenic archaea and the global carbon cycle.</title>
        <authorList>
            <person name="Henriksen J.R."/>
            <person name="Luke J."/>
            <person name="Reinhart S."/>
            <person name="Benedict M.N."/>
            <person name="Youngblut N.D."/>
            <person name="Metcalf M.E."/>
            <person name="Whitaker R.J."/>
            <person name="Metcalf W.W."/>
        </authorList>
    </citation>
    <scope>NUCLEOTIDE SEQUENCE [LARGE SCALE GENOMIC DNA]</scope>
    <source>
        <strain evidence="2 3">WWM610</strain>
    </source>
</reference>
<dbReference type="Proteomes" id="UP000033058">
    <property type="component" value="Chromosome"/>
</dbReference>
<dbReference type="NCBIfam" id="NF038353">
    <property type="entry name" value="FxLYD_dom"/>
    <property type="match status" value="1"/>
</dbReference>
<name>A0A0E3PZE7_METMZ</name>
<dbReference type="PATRIC" id="fig|1434117.4.peg.2924"/>
<dbReference type="RefSeq" id="WP_048047765.1">
    <property type="nucleotide sequence ID" value="NZ_CP009509.1"/>
</dbReference>
<dbReference type="GeneID" id="24852037"/>
<proteinExistence type="predicted"/>
<gene>
    <name evidence="2" type="ORF">MSMAW_2289</name>
</gene>
<evidence type="ECO:0000256" key="1">
    <source>
        <dbReference type="SAM" id="MobiDB-lite"/>
    </source>
</evidence>
<dbReference type="PROSITE" id="PS51257">
    <property type="entry name" value="PROKAR_LIPOPROTEIN"/>
    <property type="match status" value="1"/>
</dbReference>
<dbReference type="HOGENOM" id="CLU_1682715_0_0_2"/>
<dbReference type="InterPro" id="IPR047676">
    <property type="entry name" value="FxLYD_dom"/>
</dbReference>
<feature type="region of interest" description="Disordered" evidence="1">
    <location>
        <begin position="38"/>
        <end position="58"/>
    </location>
</feature>
<protein>
    <submittedName>
        <fullName evidence="2">Uncharacterized protein</fullName>
    </submittedName>
</protein>
<sequence length="156" mass="16964">MKKGVLVLTITVALIFVAGCTDNKTDYQEGNVEPASEQVTEDYQEGNAEPASEQVIESTTTEEVQPVLVINDHSLGKEEYGGYMVTGSATANKDLSYAEVKVKYYDESGALVGSDFTNIVDLDAGETWNFKVYGPFDDSVRVSDYKIAVGDCSEAY</sequence>
<dbReference type="EMBL" id="CP009509">
    <property type="protein sequence ID" value="AKB41280.1"/>
    <property type="molecule type" value="Genomic_DNA"/>
</dbReference>
<evidence type="ECO:0000313" key="3">
    <source>
        <dbReference type="Proteomes" id="UP000033058"/>
    </source>
</evidence>
<dbReference type="AlphaFoldDB" id="A0A0E3PZE7"/>